<protein>
    <submittedName>
        <fullName evidence="1">Uncharacterized protein</fullName>
    </submittedName>
</protein>
<dbReference type="EMBL" id="JBHUDD010000159">
    <property type="protein sequence ID" value="MFD1511522.1"/>
    <property type="molecule type" value="Genomic_DNA"/>
</dbReference>
<evidence type="ECO:0000313" key="2">
    <source>
        <dbReference type="Proteomes" id="UP001597186"/>
    </source>
</evidence>
<evidence type="ECO:0000313" key="1">
    <source>
        <dbReference type="EMBL" id="MFD1511522.1"/>
    </source>
</evidence>
<accession>A0ABW4EJ95</accession>
<gene>
    <name evidence="1" type="ORF">ACFTOW_19225</name>
</gene>
<sequence>MFLELIATFVAALGAAGIVLALNRLTGGRLPRWAMPVAAGLTMLAYTIWSEYSWDSRTRAQLPEGTAVFQTMTDSAFWKPWTLIWPQTKALAVVDQDGARTRPDTPDVMLVDLYLFARWRGTDRSPQLVDCTRAARAPVSDAALADPAAAEWQMIGADDPLITALCPRQG</sequence>
<dbReference type="Proteomes" id="UP001597186">
    <property type="component" value="Unassembled WGS sequence"/>
</dbReference>
<proteinExistence type="predicted"/>
<comment type="caution">
    <text evidence="1">The sequence shown here is derived from an EMBL/GenBank/DDBJ whole genome shotgun (WGS) entry which is preliminary data.</text>
</comment>
<name>A0ABW4EJ95_9RHOB</name>
<dbReference type="RefSeq" id="WP_379918801.1">
    <property type="nucleotide sequence ID" value="NZ_JBHUDD010000159.1"/>
</dbReference>
<organism evidence="1 2">
    <name type="scientific">Lacimonas salitolerans</name>
    <dbReference type="NCBI Taxonomy" id="1323750"/>
    <lineage>
        <taxon>Bacteria</taxon>
        <taxon>Pseudomonadati</taxon>
        <taxon>Pseudomonadota</taxon>
        <taxon>Alphaproteobacteria</taxon>
        <taxon>Rhodobacterales</taxon>
        <taxon>Paracoccaceae</taxon>
        <taxon>Lacimonas</taxon>
    </lineage>
</organism>
<reference evidence="2" key="1">
    <citation type="journal article" date="2019" name="Int. J. Syst. Evol. Microbiol.">
        <title>The Global Catalogue of Microorganisms (GCM) 10K type strain sequencing project: providing services to taxonomists for standard genome sequencing and annotation.</title>
        <authorList>
            <consortium name="The Broad Institute Genomics Platform"/>
            <consortium name="The Broad Institute Genome Sequencing Center for Infectious Disease"/>
            <person name="Wu L."/>
            <person name="Ma J."/>
        </authorList>
    </citation>
    <scope>NUCLEOTIDE SEQUENCE [LARGE SCALE GENOMIC DNA]</scope>
    <source>
        <strain evidence="2">CGMCC 1.12477</strain>
    </source>
</reference>
<keyword evidence="2" id="KW-1185">Reference proteome</keyword>